<dbReference type="GO" id="GO:0016788">
    <property type="term" value="F:hydrolase activity, acting on ester bonds"/>
    <property type="evidence" value="ECO:0007669"/>
    <property type="project" value="InterPro"/>
</dbReference>
<accession>A0A5J5TU75</accession>
<dbReference type="InterPro" id="IPR036514">
    <property type="entry name" value="SGNH_hydro_sf"/>
</dbReference>
<dbReference type="AlphaFoldDB" id="A0A5J5TU75"/>
<feature type="chain" id="PRO_5023923741" evidence="5">
    <location>
        <begin position="25"/>
        <end position="397"/>
    </location>
</feature>
<protein>
    <submittedName>
        <fullName evidence="6">Uncharacterized protein</fullName>
    </submittedName>
</protein>
<dbReference type="Proteomes" id="UP000327439">
    <property type="component" value="Chromosome A11"/>
</dbReference>
<proteinExistence type="inferred from homology"/>
<feature type="signal peptide" evidence="5">
    <location>
        <begin position="1"/>
        <end position="24"/>
    </location>
</feature>
<keyword evidence="3" id="KW-0378">Hydrolase</keyword>
<reference evidence="7" key="1">
    <citation type="journal article" date="2020" name="Nat. Genet.">
        <title>Genomic diversifications of five Gossypium allopolyploid species and their impact on cotton improvement.</title>
        <authorList>
            <person name="Chen Z.J."/>
            <person name="Sreedasyam A."/>
            <person name="Ando A."/>
            <person name="Song Q."/>
            <person name="De Santiago L.M."/>
            <person name="Hulse-Kemp A.M."/>
            <person name="Ding M."/>
            <person name="Ye W."/>
            <person name="Kirkbride R.C."/>
            <person name="Jenkins J."/>
            <person name="Plott C."/>
            <person name="Lovell J."/>
            <person name="Lin Y.M."/>
            <person name="Vaughn R."/>
            <person name="Liu B."/>
            <person name="Simpson S."/>
            <person name="Scheffler B.E."/>
            <person name="Wen L."/>
            <person name="Saski C.A."/>
            <person name="Grover C.E."/>
            <person name="Hu G."/>
            <person name="Conover J.L."/>
            <person name="Carlson J.W."/>
            <person name="Shu S."/>
            <person name="Boston L.B."/>
            <person name="Williams M."/>
            <person name="Peterson D.G."/>
            <person name="McGee K."/>
            <person name="Jones D.C."/>
            <person name="Wendel J.F."/>
            <person name="Stelly D.M."/>
            <person name="Grimwood J."/>
            <person name="Schmutz J."/>
        </authorList>
    </citation>
    <scope>NUCLEOTIDE SEQUENCE [LARGE SCALE GENOMIC DNA]</scope>
    <source>
        <strain evidence="7">cv. 3-79</strain>
    </source>
</reference>
<evidence type="ECO:0000313" key="7">
    <source>
        <dbReference type="Proteomes" id="UP000327439"/>
    </source>
</evidence>
<evidence type="ECO:0000256" key="1">
    <source>
        <dbReference type="ARBA" id="ARBA00008668"/>
    </source>
</evidence>
<dbReference type="Gene3D" id="3.40.50.1110">
    <property type="entry name" value="SGNH hydrolase"/>
    <property type="match status" value="1"/>
</dbReference>
<evidence type="ECO:0000313" key="6">
    <source>
        <dbReference type="EMBL" id="KAB2059132.1"/>
    </source>
</evidence>
<keyword evidence="4" id="KW-0325">Glycoprotein</keyword>
<name>A0A5J5TU75_GOSBA</name>
<comment type="similarity">
    <text evidence="1">Belongs to the 'GDSL' lipolytic enzyme family.</text>
</comment>
<dbReference type="Pfam" id="PF00657">
    <property type="entry name" value="Lipase_GDSL"/>
    <property type="match status" value="1"/>
</dbReference>
<keyword evidence="7" id="KW-1185">Reference proteome</keyword>
<dbReference type="InterPro" id="IPR035669">
    <property type="entry name" value="SGNH_plant_lipase-like"/>
</dbReference>
<dbReference type="OrthoDB" id="1600564at2759"/>
<dbReference type="PANTHER" id="PTHR22835">
    <property type="entry name" value="ZINC FINGER FYVE DOMAIN CONTAINING PROTEIN"/>
    <property type="match status" value="1"/>
</dbReference>
<sequence length="397" mass="43720">MANTNTFLLQITTLFCLLFPVANSVVFNYPAVFNFGDSNSDTGELVAALGDILDLPNGQTYFKTPSGRFCDGRLTIDFLSKCSLIPTSNYIYIHKMDAMDLPFLNAYLDSIGLPSFHKGCNFAAAGSTIQPATAQSVSPFSFGVQVAQFVRFKARVLELLAKGKRLDKYLPAQDYFQKALYMFDIGQNDLAGAFYSKTLDQVLASIPTILIEFETGIKALYDQGARNFWIHNTGPLGCLAQNVAKFGTDASSLEEQGCVRKHNQAAKIFNLQLHALTKKLQGLYTDSNFTYVDIYTIKSNLIANYSKLGFEQPIMACCGFGGPPLNYDSRISCGKTKVINGATVTAKACNDSSEYVNWDGIHYSEAANQYVSSQILTGKYSDPPFSDKMPFLLSLKF</sequence>
<dbReference type="InterPro" id="IPR001087">
    <property type="entry name" value="GDSL"/>
</dbReference>
<dbReference type="PANTHER" id="PTHR22835:SF536">
    <property type="entry name" value="OS05G0401000 PROTEIN"/>
    <property type="match status" value="1"/>
</dbReference>
<evidence type="ECO:0000256" key="2">
    <source>
        <dbReference type="ARBA" id="ARBA00022729"/>
    </source>
</evidence>
<evidence type="ECO:0000256" key="3">
    <source>
        <dbReference type="ARBA" id="ARBA00022801"/>
    </source>
</evidence>
<dbReference type="EMBL" id="CM018212">
    <property type="protein sequence ID" value="KAB2059132.1"/>
    <property type="molecule type" value="Genomic_DNA"/>
</dbReference>
<evidence type="ECO:0000256" key="5">
    <source>
        <dbReference type="SAM" id="SignalP"/>
    </source>
</evidence>
<gene>
    <name evidence="6" type="ORF">ES319_A11G281300v1</name>
</gene>
<evidence type="ECO:0000256" key="4">
    <source>
        <dbReference type="ARBA" id="ARBA00023180"/>
    </source>
</evidence>
<organism evidence="6 7">
    <name type="scientific">Gossypium barbadense</name>
    <name type="common">Sea Island cotton</name>
    <name type="synonym">Hibiscus barbadensis</name>
    <dbReference type="NCBI Taxonomy" id="3634"/>
    <lineage>
        <taxon>Eukaryota</taxon>
        <taxon>Viridiplantae</taxon>
        <taxon>Streptophyta</taxon>
        <taxon>Embryophyta</taxon>
        <taxon>Tracheophyta</taxon>
        <taxon>Spermatophyta</taxon>
        <taxon>Magnoliopsida</taxon>
        <taxon>eudicotyledons</taxon>
        <taxon>Gunneridae</taxon>
        <taxon>Pentapetalae</taxon>
        <taxon>rosids</taxon>
        <taxon>malvids</taxon>
        <taxon>Malvales</taxon>
        <taxon>Malvaceae</taxon>
        <taxon>Malvoideae</taxon>
        <taxon>Gossypium</taxon>
    </lineage>
</organism>
<dbReference type="CDD" id="cd01837">
    <property type="entry name" value="SGNH_plant_lipase_like"/>
    <property type="match status" value="1"/>
</dbReference>
<keyword evidence="2 5" id="KW-0732">Signal</keyword>